<evidence type="ECO:0008006" key="4">
    <source>
        <dbReference type="Google" id="ProtNLM"/>
    </source>
</evidence>
<dbReference type="InterPro" id="IPR036514">
    <property type="entry name" value="SGNH_hydro_sf"/>
</dbReference>
<dbReference type="CDD" id="cd01846">
    <property type="entry name" value="fatty_acyltransferase_like"/>
    <property type="match status" value="1"/>
</dbReference>
<evidence type="ECO:0000313" key="2">
    <source>
        <dbReference type="EMBL" id="TYC61489.1"/>
    </source>
</evidence>
<dbReference type="PANTHER" id="PTHR45648">
    <property type="entry name" value="GDSL LIPASE/ACYLHYDROLASE FAMILY PROTEIN (AFU_ORTHOLOGUE AFUA_4G14700)"/>
    <property type="match status" value="1"/>
</dbReference>
<dbReference type="InterPro" id="IPR001087">
    <property type="entry name" value="GDSL"/>
</dbReference>
<dbReference type="EMBL" id="SDKK01000002">
    <property type="protein sequence ID" value="TYC61489.1"/>
    <property type="molecule type" value="Genomic_DNA"/>
</dbReference>
<dbReference type="Pfam" id="PF00657">
    <property type="entry name" value="Lipase_GDSL"/>
    <property type="match status" value="1"/>
</dbReference>
<gene>
    <name evidence="2" type="ORF">ETQ85_02135</name>
</gene>
<evidence type="ECO:0000256" key="1">
    <source>
        <dbReference type="ARBA" id="ARBA00022801"/>
    </source>
</evidence>
<dbReference type="RefSeq" id="WP_148577483.1">
    <property type="nucleotide sequence ID" value="NZ_JAVEUW010000011.1"/>
</dbReference>
<keyword evidence="3" id="KW-1185">Reference proteome</keyword>
<dbReference type="PANTHER" id="PTHR45648:SF22">
    <property type="entry name" value="GDSL LIPASE_ACYLHYDROLASE FAMILY PROTEIN (AFU_ORTHOLOGUE AFUA_4G14700)"/>
    <property type="match status" value="1"/>
</dbReference>
<comment type="caution">
    <text evidence="2">The sequence shown here is derived from an EMBL/GenBank/DDBJ whole genome shotgun (WGS) entry which is preliminary data.</text>
</comment>
<accession>A0A6C2D7B4</accession>
<reference evidence="2 3" key="1">
    <citation type="submission" date="2019-01" db="EMBL/GenBank/DDBJ databases">
        <title>Zoogloea oleivorans genome sequencing and assembly.</title>
        <authorList>
            <person name="Tancsics A."/>
            <person name="Farkas M."/>
            <person name="Kriszt B."/>
            <person name="Maroti G."/>
            <person name="Horvath B."/>
        </authorList>
    </citation>
    <scope>NUCLEOTIDE SEQUENCE [LARGE SCALE GENOMIC DNA]</scope>
    <source>
        <strain evidence="2 3">Buc</strain>
    </source>
</reference>
<sequence>MEIEFGPYLRRLTLAATLILPSLASASYSQIYVLGDSLSDTGNIAAAYAPIVAANGGVPLPILGLSTEAYAPGRASNGLLWIDLLTSHFGFSATSSLNGGTNYAYGGARTDNQVFNPIIPEFKGLLQQRDALLTDHPVLDPDALYIVWGGANNLQDILTGRPRADGTAQTIGKTVGDLQNIIDSLAAAGAQHFYVPNSPDIGLVPRITERGAGAVAAATFLSRSLNTALAGMLDAQEASGLDIMTFDAFTYLRDVVANPAQYGLDNVTARCYLGDDLQFKSSGSVCATPDDYLFWDGIHPSAAGQQLLASAMINSIPEPATLALGLLGLFGMLGRRTTLALRNAFGTSRHDDFARIADSPIHPT</sequence>
<dbReference type="AlphaFoldDB" id="A0A6C2D7B4"/>
<dbReference type="OrthoDB" id="5292073at2"/>
<dbReference type="GO" id="GO:0016298">
    <property type="term" value="F:lipase activity"/>
    <property type="evidence" value="ECO:0007669"/>
    <property type="project" value="InterPro"/>
</dbReference>
<dbReference type="InterPro" id="IPR008265">
    <property type="entry name" value="Lipase_GDSL_AS"/>
</dbReference>
<keyword evidence="1" id="KW-0378">Hydrolase</keyword>
<protein>
    <recommendedName>
        <fullName evidence="4">PEP-CTERM sorting domain-containing protein</fullName>
    </recommendedName>
</protein>
<dbReference type="PROSITE" id="PS01098">
    <property type="entry name" value="LIPASE_GDSL_SER"/>
    <property type="match status" value="1"/>
</dbReference>
<name>A0A6C2D7B4_9RHOO</name>
<organism evidence="2 3">
    <name type="scientific">Zoogloea oleivorans</name>
    <dbReference type="NCBI Taxonomy" id="1552750"/>
    <lineage>
        <taxon>Bacteria</taxon>
        <taxon>Pseudomonadati</taxon>
        <taxon>Pseudomonadota</taxon>
        <taxon>Betaproteobacteria</taxon>
        <taxon>Rhodocyclales</taxon>
        <taxon>Zoogloeaceae</taxon>
        <taxon>Zoogloea</taxon>
    </lineage>
</organism>
<dbReference type="InterPro" id="IPR051058">
    <property type="entry name" value="GDSL_Est/Lipase"/>
</dbReference>
<dbReference type="SUPFAM" id="SSF52266">
    <property type="entry name" value="SGNH hydrolase"/>
    <property type="match status" value="1"/>
</dbReference>
<dbReference type="Gene3D" id="3.40.50.1110">
    <property type="entry name" value="SGNH hydrolase"/>
    <property type="match status" value="1"/>
</dbReference>
<proteinExistence type="predicted"/>
<dbReference type="GO" id="GO:0006629">
    <property type="term" value="P:lipid metabolic process"/>
    <property type="evidence" value="ECO:0007669"/>
    <property type="project" value="InterPro"/>
</dbReference>
<dbReference type="Proteomes" id="UP000389128">
    <property type="component" value="Unassembled WGS sequence"/>
</dbReference>
<evidence type="ECO:0000313" key="3">
    <source>
        <dbReference type="Proteomes" id="UP000389128"/>
    </source>
</evidence>